<feature type="transmembrane region" description="Helical" evidence="7">
    <location>
        <begin position="12"/>
        <end position="34"/>
    </location>
</feature>
<keyword evidence="3" id="KW-1003">Cell membrane</keyword>
<feature type="transmembrane region" description="Helical" evidence="7">
    <location>
        <begin position="40"/>
        <end position="59"/>
    </location>
</feature>
<dbReference type="AlphaFoldDB" id="A0A417YC11"/>
<feature type="transmembrane region" description="Helical" evidence="7">
    <location>
        <begin position="135"/>
        <end position="157"/>
    </location>
</feature>
<gene>
    <name evidence="9" type="ORF">D1B32_18800</name>
</gene>
<feature type="transmembrane region" description="Helical" evidence="7">
    <location>
        <begin position="273"/>
        <end position="291"/>
    </location>
</feature>
<dbReference type="Gene3D" id="1.20.1250.20">
    <property type="entry name" value="MFS general substrate transporter like domains"/>
    <property type="match status" value="2"/>
</dbReference>
<dbReference type="RefSeq" id="WP_095312707.1">
    <property type="nucleotide sequence ID" value="NZ_JAMAWL010000003.1"/>
</dbReference>
<sequence length="393" mass="42902">MTILKNITARQEFLLLIIPLFLIEFVRGAFVFSYLPGLSIHPGGIALTIIGLAISIHFIGDSVTNLIVGYFMKLFGSNVVIHLSFTFSIIGLVMAAIWTNGITLIVSALFLGIGICPLWIILLSKAGKQQRGQNISIVYFGWLAGIGAGLITMNHYLQFNFKYILWFLPALILLGWLIYTLVNKGDVSYRLSNLKEQKDNTITLIKKSKVVVPGLLLQGVAMGMIIPILPAFAINVLHVSTDQYSLLMLLGGGSALLFLVPIGKLVDKISNKVVLFIIGFCLFALSLLILITSPNIVATFAIVISLGLFYALFLPAWNAFIAGFIPENLKEAGWGIFSALQGFGVMIGPTIGSVLANQNQTITTIKVSAAIFGITAVIYLLYALFFRRKKILL</sequence>
<evidence type="ECO:0000256" key="7">
    <source>
        <dbReference type="SAM" id="Phobius"/>
    </source>
</evidence>
<dbReference type="InterPro" id="IPR020846">
    <property type="entry name" value="MFS_dom"/>
</dbReference>
<comment type="caution">
    <text evidence="9">The sequence shown here is derived from an EMBL/GenBank/DDBJ whole genome shotgun (WGS) entry which is preliminary data.</text>
</comment>
<comment type="subcellular location">
    <subcellularLocation>
        <location evidence="1">Cell membrane</location>
        <topology evidence="1">Multi-pass membrane protein</topology>
    </subcellularLocation>
</comment>
<organism evidence="9 10">
    <name type="scientific">Oceanobacillus profundus</name>
    <dbReference type="NCBI Taxonomy" id="372463"/>
    <lineage>
        <taxon>Bacteria</taxon>
        <taxon>Bacillati</taxon>
        <taxon>Bacillota</taxon>
        <taxon>Bacilli</taxon>
        <taxon>Bacillales</taxon>
        <taxon>Bacillaceae</taxon>
        <taxon>Oceanobacillus</taxon>
    </lineage>
</organism>
<feature type="transmembrane region" description="Helical" evidence="7">
    <location>
        <begin position="163"/>
        <end position="182"/>
    </location>
</feature>
<dbReference type="EMBL" id="QWEH01000016">
    <property type="protein sequence ID" value="RHW30121.1"/>
    <property type="molecule type" value="Genomic_DNA"/>
</dbReference>
<dbReference type="PROSITE" id="PS50850">
    <property type="entry name" value="MFS"/>
    <property type="match status" value="1"/>
</dbReference>
<feature type="transmembrane region" description="Helical" evidence="7">
    <location>
        <begin position="79"/>
        <end position="98"/>
    </location>
</feature>
<keyword evidence="4 7" id="KW-0812">Transmembrane</keyword>
<reference evidence="9 10" key="1">
    <citation type="journal article" date="2007" name="Int. J. Syst. Evol. Microbiol.">
        <title>Oceanobacillus profundus sp. nov., isolated from a deep-sea sediment core.</title>
        <authorList>
            <person name="Kim Y.G."/>
            <person name="Choi D.H."/>
            <person name="Hyun S."/>
            <person name="Cho B.C."/>
        </authorList>
    </citation>
    <scope>NUCLEOTIDE SEQUENCE [LARGE SCALE GENOMIC DNA]</scope>
    <source>
        <strain evidence="9 10">DSM 18246</strain>
    </source>
</reference>
<dbReference type="PRINTS" id="PR01035">
    <property type="entry name" value="TCRTETA"/>
</dbReference>
<name>A0A417YC11_9BACI</name>
<keyword evidence="6 7" id="KW-0472">Membrane</keyword>
<evidence type="ECO:0000256" key="5">
    <source>
        <dbReference type="ARBA" id="ARBA00022989"/>
    </source>
</evidence>
<feature type="transmembrane region" description="Helical" evidence="7">
    <location>
        <begin position="104"/>
        <end position="123"/>
    </location>
</feature>
<keyword evidence="5 7" id="KW-1133">Transmembrane helix</keyword>
<evidence type="ECO:0000256" key="2">
    <source>
        <dbReference type="ARBA" id="ARBA00022448"/>
    </source>
</evidence>
<feature type="transmembrane region" description="Helical" evidence="7">
    <location>
        <begin position="297"/>
        <end position="320"/>
    </location>
</feature>
<evidence type="ECO:0000313" key="10">
    <source>
        <dbReference type="Proteomes" id="UP000285456"/>
    </source>
</evidence>
<feature type="transmembrane region" description="Helical" evidence="7">
    <location>
        <begin position="215"/>
        <end position="238"/>
    </location>
</feature>
<feature type="transmembrane region" description="Helical" evidence="7">
    <location>
        <begin position="332"/>
        <end position="355"/>
    </location>
</feature>
<evidence type="ECO:0000256" key="6">
    <source>
        <dbReference type="ARBA" id="ARBA00023136"/>
    </source>
</evidence>
<evidence type="ECO:0000256" key="4">
    <source>
        <dbReference type="ARBA" id="ARBA00022692"/>
    </source>
</evidence>
<dbReference type="GO" id="GO:0005886">
    <property type="term" value="C:plasma membrane"/>
    <property type="evidence" value="ECO:0007669"/>
    <property type="project" value="UniProtKB-SubCell"/>
</dbReference>
<dbReference type="Proteomes" id="UP000285456">
    <property type="component" value="Unassembled WGS sequence"/>
</dbReference>
<dbReference type="PANTHER" id="PTHR23517">
    <property type="entry name" value="RESISTANCE PROTEIN MDTM, PUTATIVE-RELATED-RELATED"/>
    <property type="match status" value="1"/>
</dbReference>
<dbReference type="Pfam" id="PF07690">
    <property type="entry name" value="MFS_1"/>
    <property type="match status" value="2"/>
</dbReference>
<evidence type="ECO:0000259" key="8">
    <source>
        <dbReference type="PROSITE" id="PS50850"/>
    </source>
</evidence>
<dbReference type="InterPro" id="IPR036259">
    <property type="entry name" value="MFS_trans_sf"/>
</dbReference>
<dbReference type="SUPFAM" id="SSF103473">
    <property type="entry name" value="MFS general substrate transporter"/>
    <property type="match status" value="1"/>
</dbReference>
<dbReference type="InterPro" id="IPR050171">
    <property type="entry name" value="MFS_Transporters"/>
</dbReference>
<protein>
    <submittedName>
        <fullName evidence="9">MFS transporter</fullName>
    </submittedName>
</protein>
<accession>A0A417YC11</accession>
<feature type="transmembrane region" description="Helical" evidence="7">
    <location>
        <begin position="244"/>
        <end position="266"/>
    </location>
</feature>
<dbReference type="OrthoDB" id="9815817at2"/>
<feature type="domain" description="Major facilitator superfamily (MFS) profile" evidence="8">
    <location>
        <begin position="207"/>
        <end position="393"/>
    </location>
</feature>
<keyword evidence="2" id="KW-0813">Transport</keyword>
<dbReference type="InterPro" id="IPR001958">
    <property type="entry name" value="Tet-R_TetA/multi-R_MdtG-like"/>
</dbReference>
<feature type="transmembrane region" description="Helical" evidence="7">
    <location>
        <begin position="367"/>
        <end position="386"/>
    </location>
</feature>
<proteinExistence type="predicted"/>
<dbReference type="PANTHER" id="PTHR23517:SF3">
    <property type="entry name" value="INTEGRAL MEMBRANE TRANSPORT PROTEIN"/>
    <property type="match status" value="1"/>
</dbReference>
<keyword evidence="10" id="KW-1185">Reference proteome</keyword>
<evidence type="ECO:0000256" key="3">
    <source>
        <dbReference type="ARBA" id="ARBA00022475"/>
    </source>
</evidence>
<dbReference type="InterPro" id="IPR011701">
    <property type="entry name" value="MFS"/>
</dbReference>
<evidence type="ECO:0000313" key="9">
    <source>
        <dbReference type="EMBL" id="RHW30121.1"/>
    </source>
</evidence>
<evidence type="ECO:0000256" key="1">
    <source>
        <dbReference type="ARBA" id="ARBA00004651"/>
    </source>
</evidence>
<dbReference type="GO" id="GO:0022857">
    <property type="term" value="F:transmembrane transporter activity"/>
    <property type="evidence" value="ECO:0007669"/>
    <property type="project" value="InterPro"/>
</dbReference>